<evidence type="ECO:0000256" key="3">
    <source>
        <dbReference type="ARBA" id="ARBA00023002"/>
    </source>
</evidence>
<sequence length="543" mass="60636">MAAISPVVVVLAVGVLTLLYFGIKRTQKSTKDSGDGQKPLLKLPLIGDLHSSPIEKPLANWDAWAKQNGPIAVPKLFGIIPIVVLNSYEAVTELFSRRSQWYSNRPASVSMEMITGADPGKSRFTLMHDYDDHLKLHHRILSPSLGAPAAPKYQPLMELEAKQLLFDLSNAVRKTPVISTDTIYPLLERTQSSVILALHYGMRIPQFEEPILHEVIDAQTQVTHLAANPGLPDIIPPLRHLPAFLSPWKRSADKLFAAQVDLYMRLFRHGKDSAGWNATKQAIATAEKHAPADSPVSDLDLAFTLATSIQGGMETSPRQLLWLFVAALHQPDFMARAHAVLDEVVGRGRLPRFSDRSQLTYIDAVAHELFRWRPISPGSIPRRAEQADEFNGVKIGKGVTVMANAWAIGRDEKVFDQSLGDLQDFRPERWLRQGASDGESKLRTDLPLPVFGQGRRICQGKRVATDGTFMQVASLLWAFDVELMDGGAVDPWEMVVVGFMTMPKELRFRLKPRGEWVLDVIRREWEAADKRLDEVMGTSQDVE</sequence>
<comment type="cofactor">
    <cofactor evidence="5">
        <name>heme</name>
        <dbReference type="ChEBI" id="CHEBI:30413"/>
    </cofactor>
</comment>
<dbReference type="GO" id="GO:0020037">
    <property type="term" value="F:heme binding"/>
    <property type="evidence" value="ECO:0007669"/>
    <property type="project" value="InterPro"/>
</dbReference>
<proteinExistence type="inferred from homology"/>
<evidence type="ECO:0000256" key="4">
    <source>
        <dbReference type="ARBA" id="ARBA00023004"/>
    </source>
</evidence>
<keyword evidence="6" id="KW-1133">Transmembrane helix</keyword>
<dbReference type="PANTHER" id="PTHR46300">
    <property type="entry name" value="P450, PUTATIVE (EUROFUNG)-RELATED-RELATED"/>
    <property type="match status" value="1"/>
</dbReference>
<dbReference type="Pfam" id="PF00067">
    <property type="entry name" value="p450"/>
    <property type="match status" value="1"/>
</dbReference>
<dbReference type="InterPro" id="IPR002401">
    <property type="entry name" value="Cyt_P450_E_grp-I"/>
</dbReference>
<dbReference type="Proteomes" id="UP000234275">
    <property type="component" value="Unassembled WGS sequence"/>
</dbReference>
<organism evidence="7 8">
    <name type="scientific">Aspergillus steynii IBT 23096</name>
    <dbReference type="NCBI Taxonomy" id="1392250"/>
    <lineage>
        <taxon>Eukaryota</taxon>
        <taxon>Fungi</taxon>
        <taxon>Dikarya</taxon>
        <taxon>Ascomycota</taxon>
        <taxon>Pezizomycotina</taxon>
        <taxon>Eurotiomycetes</taxon>
        <taxon>Eurotiomycetidae</taxon>
        <taxon>Eurotiales</taxon>
        <taxon>Aspergillaceae</taxon>
        <taxon>Aspergillus</taxon>
        <taxon>Aspergillus subgen. Circumdati</taxon>
    </lineage>
</organism>
<evidence type="ECO:0000256" key="1">
    <source>
        <dbReference type="ARBA" id="ARBA00010617"/>
    </source>
</evidence>
<reference evidence="7 8" key="1">
    <citation type="submission" date="2016-12" db="EMBL/GenBank/DDBJ databases">
        <title>The genomes of Aspergillus section Nigri reveals drivers in fungal speciation.</title>
        <authorList>
            <consortium name="DOE Joint Genome Institute"/>
            <person name="Vesth T.C."/>
            <person name="Nybo J."/>
            <person name="Theobald S."/>
            <person name="Brandl J."/>
            <person name="Frisvad J.C."/>
            <person name="Nielsen K.F."/>
            <person name="Lyhne E.K."/>
            <person name="Kogle M.E."/>
            <person name="Kuo A."/>
            <person name="Riley R."/>
            <person name="Clum A."/>
            <person name="Nolan M."/>
            <person name="Lipzen A."/>
            <person name="Salamov A."/>
            <person name="Henrissat B."/>
            <person name="Wiebenga A."/>
            <person name="De Vries R.P."/>
            <person name="Grigoriev I.V."/>
            <person name="Mortensen U.H."/>
            <person name="Andersen M.R."/>
            <person name="Baker S.E."/>
        </authorList>
    </citation>
    <scope>NUCLEOTIDE SEQUENCE [LARGE SCALE GENOMIC DNA]</scope>
    <source>
        <strain evidence="7 8">IBT 23096</strain>
    </source>
</reference>
<dbReference type="PANTHER" id="PTHR46300:SF9">
    <property type="entry name" value="P450, PUTATIVE-RELATED"/>
    <property type="match status" value="1"/>
</dbReference>
<protein>
    <submittedName>
        <fullName evidence="7">Cytochrome P450</fullName>
    </submittedName>
</protein>
<comment type="similarity">
    <text evidence="1">Belongs to the cytochrome P450 family.</text>
</comment>
<dbReference type="Gene3D" id="1.10.630.10">
    <property type="entry name" value="Cytochrome P450"/>
    <property type="match status" value="1"/>
</dbReference>
<evidence type="ECO:0000256" key="5">
    <source>
        <dbReference type="PIRSR" id="PIRSR602401-1"/>
    </source>
</evidence>
<evidence type="ECO:0000256" key="2">
    <source>
        <dbReference type="ARBA" id="ARBA00022723"/>
    </source>
</evidence>
<feature type="binding site" description="axial binding residue" evidence="5">
    <location>
        <position position="458"/>
    </location>
    <ligand>
        <name>heme</name>
        <dbReference type="ChEBI" id="CHEBI:30413"/>
    </ligand>
    <ligandPart>
        <name>Fe</name>
        <dbReference type="ChEBI" id="CHEBI:18248"/>
    </ligandPart>
</feature>
<keyword evidence="6" id="KW-0812">Transmembrane</keyword>
<keyword evidence="5" id="KW-0349">Heme</keyword>
<dbReference type="STRING" id="1392250.A0A2I2GKU0"/>
<feature type="transmembrane region" description="Helical" evidence="6">
    <location>
        <begin position="6"/>
        <end position="23"/>
    </location>
</feature>
<dbReference type="RefSeq" id="XP_024708779.1">
    <property type="nucleotide sequence ID" value="XM_024846343.1"/>
</dbReference>
<dbReference type="EMBL" id="MSFO01000002">
    <property type="protein sequence ID" value="PLB53477.1"/>
    <property type="molecule type" value="Genomic_DNA"/>
</dbReference>
<keyword evidence="8" id="KW-1185">Reference proteome</keyword>
<dbReference type="SUPFAM" id="SSF48264">
    <property type="entry name" value="Cytochrome P450"/>
    <property type="match status" value="1"/>
</dbReference>
<dbReference type="InterPro" id="IPR001128">
    <property type="entry name" value="Cyt_P450"/>
</dbReference>
<dbReference type="InterPro" id="IPR050364">
    <property type="entry name" value="Cytochrome_P450_fung"/>
</dbReference>
<dbReference type="OrthoDB" id="1470350at2759"/>
<comment type="caution">
    <text evidence="7">The sequence shown here is derived from an EMBL/GenBank/DDBJ whole genome shotgun (WGS) entry which is preliminary data.</text>
</comment>
<evidence type="ECO:0000313" key="8">
    <source>
        <dbReference type="Proteomes" id="UP000234275"/>
    </source>
</evidence>
<evidence type="ECO:0000256" key="6">
    <source>
        <dbReference type="SAM" id="Phobius"/>
    </source>
</evidence>
<evidence type="ECO:0000313" key="7">
    <source>
        <dbReference type="EMBL" id="PLB53477.1"/>
    </source>
</evidence>
<dbReference type="VEuPathDB" id="FungiDB:P170DRAFT_400729"/>
<dbReference type="AlphaFoldDB" id="A0A2I2GKU0"/>
<dbReference type="CDD" id="cd11065">
    <property type="entry name" value="CYP64-like"/>
    <property type="match status" value="1"/>
</dbReference>
<keyword evidence="2 5" id="KW-0479">Metal-binding</keyword>
<keyword evidence="6" id="KW-0472">Membrane</keyword>
<dbReference type="PRINTS" id="PR00463">
    <property type="entry name" value="EP450I"/>
</dbReference>
<dbReference type="GO" id="GO:0005506">
    <property type="term" value="F:iron ion binding"/>
    <property type="evidence" value="ECO:0007669"/>
    <property type="project" value="InterPro"/>
</dbReference>
<dbReference type="GO" id="GO:0004497">
    <property type="term" value="F:monooxygenase activity"/>
    <property type="evidence" value="ECO:0007669"/>
    <property type="project" value="InterPro"/>
</dbReference>
<name>A0A2I2GKU0_9EURO</name>
<dbReference type="GO" id="GO:0016705">
    <property type="term" value="F:oxidoreductase activity, acting on paired donors, with incorporation or reduction of molecular oxygen"/>
    <property type="evidence" value="ECO:0007669"/>
    <property type="project" value="InterPro"/>
</dbReference>
<dbReference type="InterPro" id="IPR036396">
    <property type="entry name" value="Cyt_P450_sf"/>
</dbReference>
<keyword evidence="4 5" id="KW-0408">Iron</keyword>
<dbReference type="GeneID" id="36554042"/>
<gene>
    <name evidence="7" type="ORF">P170DRAFT_400729</name>
</gene>
<accession>A0A2I2GKU0</accession>
<keyword evidence="3" id="KW-0560">Oxidoreductase</keyword>